<dbReference type="Gene3D" id="3.30.450.20">
    <property type="entry name" value="PAS domain"/>
    <property type="match status" value="1"/>
</dbReference>
<dbReference type="Pfam" id="PF13426">
    <property type="entry name" value="PAS_9"/>
    <property type="match status" value="1"/>
</dbReference>
<dbReference type="Gene3D" id="3.30.565.10">
    <property type="entry name" value="Histidine kinase-like ATPase, C-terminal domain"/>
    <property type="match status" value="1"/>
</dbReference>
<dbReference type="EC" id="2.7.13.3" evidence="3"/>
<comment type="subcellular location">
    <subcellularLocation>
        <location evidence="2">Membrane</location>
        <topology evidence="2">Multi-pass membrane protein</topology>
    </subcellularLocation>
</comment>
<dbReference type="eggNOG" id="COG2205">
    <property type="taxonomic scope" value="Bacteria"/>
</dbReference>
<dbReference type="SUPFAM" id="SSF55874">
    <property type="entry name" value="ATPase domain of HSP90 chaperone/DNA topoisomerase II/histidine kinase"/>
    <property type="match status" value="1"/>
</dbReference>
<evidence type="ECO:0000256" key="12">
    <source>
        <dbReference type="ARBA" id="ARBA00023136"/>
    </source>
</evidence>
<protein>
    <recommendedName>
        <fullName evidence="3">histidine kinase</fullName>
        <ecNumber evidence="3">2.7.13.3</ecNumber>
    </recommendedName>
</protein>
<dbReference type="GO" id="GO:0000156">
    <property type="term" value="F:phosphorelay response regulator activity"/>
    <property type="evidence" value="ECO:0007669"/>
    <property type="project" value="TreeGrafter"/>
</dbReference>
<dbReference type="STRING" id="63737.Npun_R3198"/>
<dbReference type="EnsemblBacteria" id="ACC81651">
    <property type="protein sequence ID" value="ACC81651"/>
    <property type="gene ID" value="Npun_R3198"/>
</dbReference>
<dbReference type="InterPro" id="IPR035965">
    <property type="entry name" value="PAS-like_dom_sf"/>
</dbReference>
<reference evidence="16 17" key="2">
    <citation type="journal article" date="2013" name="Plant Physiol.">
        <title>A Nostoc punctiforme Sugar Transporter Necessary to Establish a Cyanobacterium-Plant Symbiosis.</title>
        <authorList>
            <person name="Ekman M."/>
            <person name="Picossi S."/>
            <person name="Campbell E.L."/>
            <person name="Meeks J.C."/>
            <person name="Flores E."/>
        </authorList>
    </citation>
    <scope>NUCLEOTIDE SEQUENCE [LARGE SCALE GENOMIC DNA]</scope>
    <source>
        <strain evidence="17">ATCC 29133 / PCC 73102</strain>
    </source>
</reference>
<dbReference type="HOGENOM" id="CLU_000445_89_2_3"/>
<name>B2IYR8_NOSP7</name>
<comment type="function">
    <text evidence="13">Photoreceptor which exists in two forms that are reversibly interconvertible by light: the R form that absorbs maximally in the red region of the spectrum and the FR form that absorbs maximally in the far-red region.</text>
</comment>
<dbReference type="Gene3D" id="1.10.287.130">
    <property type="match status" value="1"/>
</dbReference>
<organism evidence="16 17">
    <name type="scientific">Nostoc punctiforme (strain ATCC 29133 / PCC 73102)</name>
    <dbReference type="NCBI Taxonomy" id="63737"/>
    <lineage>
        <taxon>Bacteria</taxon>
        <taxon>Bacillati</taxon>
        <taxon>Cyanobacteriota</taxon>
        <taxon>Cyanophyceae</taxon>
        <taxon>Nostocales</taxon>
        <taxon>Nostocaceae</taxon>
        <taxon>Nostoc</taxon>
    </lineage>
</organism>
<dbReference type="InterPro" id="IPR003594">
    <property type="entry name" value="HATPase_dom"/>
</dbReference>
<dbReference type="EMBL" id="CP001037">
    <property type="protein sequence ID" value="ACC81651.1"/>
    <property type="molecule type" value="Genomic_DNA"/>
</dbReference>
<keyword evidence="6" id="KW-0812">Transmembrane</keyword>
<dbReference type="GO" id="GO:0000155">
    <property type="term" value="F:phosphorelay sensor kinase activity"/>
    <property type="evidence" value="ECO:0007669"/>
    <property type="project" value="InterPro"/>
</dbReference>
<keyword evidence="9" id="KW-0067">ATP-binding</keyword>
<dbReference type="FunFam" id="3.30.565.10:FF:000006">
    <property type="entry name" value="Sensor histidine kinase WalK"/>
    <property type="match status" value="1"/>
</dbReference>
<evidence type="ECO:0000313" key="16">
    <source>
        <dbReference type="EMBL" id="ACC81651.1"/>
    </source>
</evidence>
<dbReference type="InterPro" id="IPR000014">
    <property type="entry name" value="PAS"/>
</dbReference>
<evidence type="ECO:0000256" key="9">
    <source>
        <dbReference type="ARBA" id="ARBA00022840"/>
    </source>
</evidence>
<evidence type="ECO:0000256" key="13">
    <source>
        <dbReference type="ARBA" id="ARBA00055745"/>
    </source>
</evidence>
<dbReference type="GO" id="GO:0016020">
    <property type="term" value="C:membrane"/>
    <property type="evidence" value="ECO:0007669"/>
    <property type="project" value="UniProtKB-SubCell"/>
</dbReference>
<proteinExistence type="predicted"/>
<evidence type="ECO:0000256" key="3">
    <source>
        <dbReference type="ARBA" id="ARBA00012438"/>
    </source>
</evidence>
<dbReference type="Pfam" id="PF00512">
    <property type="entry name" value="HisKA"/>
    <property type="match status" value="1"/>
</dbReference>
<reference evidence="17" key="1">
    <citation type="submission" date="2008-04" db="EMBL/GenBank/DDBJ databases">
        <title>Complete sequence of chromosome of Nostoc punctiforme ATCC 29133.</title>
        <authorList>
            <consortium name="US DOE Joint Genome Institute"/>
            <person name="Copeland A."/>
            <person name="Lucas S."/>
            <person name="Lapidus A."/>
            <person name="Glavina del Rio T."/>
            <person name="Dalin E."/>
            <person name="Tice H."/>
            <person name="Pitluck S."/>
            <person name="Chain P."/>
            <person name="Malfatti S."/>
            <person name="Shin M."/>
            <person name="Vergez L."/>
            <person name="Schmutz J."/>
            <person name="Larimer F."/>
            <person name="Land M."/>
            <person name="Hauser L."/>
            <person name="Kyrpides N."/>
            <person name="Kim E."/>
            <person name="Meeks J.C."/>
            <person name="Elhai J."/>
            <person name="Campbell E.L."/>
            <person name="Thiel T."/>
            <person name="Longmire J."/>
            <person name="Potts M."/>
            <person name="Atlas R."/>
        </authorList>
    </citation>
    <scope>NUCLEOTIDE SEQUENCE [LARGE SCALE GENOMIC DNA]</scope>
    <source>
        <strain evidence="17">ATCC 29133 / PCC 73102</strain>
    </source>
</reference>
<dbReference type="PRINTS" id="PR00344">
    <property type="entry name" value="BCTRLSENSOR"/>
</dbReference>
<dbReference type="KEGG" id="npu:Npun_R3198"/>
<dbReference type="SUPFAM" id="SSF47384">
    <property type="entry name" value="Homodimeric domain of signal transducing histidine kinase"/>
    <property type="match status" value="1"/>
</dbReference>
<evidence type="ECO:0000256" key="11">
    <source>
        <dbReference type="ARBA" id="ARBA00023012"/>
    </source>
</evidence>
<dbReference type="PROSITE" id="PS50112">
    <property type="entry name" value="PAS"/>
    <property type="match status" value="1"/>
</dbReference>
<evidence type="ECO:0000259" key="15">
    <source>
        <dbReference type="PROSITE" id="PS50112"/>
    </source>
</evidence>
<evidence type="ECO:0000256" key="7">
    <source>
        <dbReference type="ARBA" id="ARBA00022741"/>
    </source>
</evidence>
<evidence type="ECO:0000313" key="17">
    <source>
        <dbReference type="Proteomes" id="UP000001191"/>
    </source>
</evidence>
<dbReference type="RefSeq" id="WP_012409630.1">
    <property type="nucleotide sequence ID" value="NC_010628.1"/>
</dbReference>
<keyword evidence="11" id="KW-0902">Two-component regulatory system</keyword>
<keyword evidence="12" id="KW-0472">Membrane</keyword>
<dbReference type="NCBIfam" id="TIGR00229">
    <property type="entry name" value="sensory_box"/>
    <property type="match status" value="1"/>
</dbReference>
<keyword evidence="8 16" id="KW-0418">Kinase</keyword>
<dbReference type="PANTHER" id="PTHR42878:SF7">
    <property type="entry name" value="SENSOR HISTIDINE KINASE GLRK"/>
    <property type="match status" value="1"/>
</dbReference>
<gene>
    <name evidence="16" type="ordered locus">Npun_R3198</name>
</gene>
<keyword evidence="10" id="KW-1133">Transmembrane helix</keyword>
<evidence type="ECO:0000256" key="4">
    <source>
        <dbReference type="ARBA" id="ARBA00022553"/>
    </source>
</evidence>
<dbReference type="SUPFAM" id="SSF55785">
    <property type="entry name" value="PYP-like sensor domain (PAS domain)"/>
    <property type="match status" value="1"/>
</dbReference>
<dbReference type="InterPro" id="IPR050351">
    <property type="entry name" value="BphY/WalK/GraS-like"/>
</dbReference>
<dbReference type="OrthoDB" id="509491at2"/>
<dbReference type="CDD" id="cd00130">
    <property type="entry name" value="PAS"/>
    <property type="match status" value="1"/>
</dbReference>
<dbReference type="InterPro" id="IPR004358">
    <property type="entry name" value="Sig_transdc_His_kin-like_C"/>
</dbReference>
<dbReference type="GO" id="GO:0030295">
    <property type="term" value="F:protein kinase activator activity"/>
    <property type="evidence" value="ECO:0007669"/>
    <property type="project" value="TreeGrafter"/>
</dbReference>
<evidence type="ECO:0000259" key="14">
    <source>
        <dbReference type="PROSITE" id="PS50109"/>
    </source>
</evidence>
<keyword evidence="5" id="KW-0808">Transferase</keyword>
<dbReference type="InterPro" id="IPR005467">
    <property type="entry name" value="His_kinase_dom"/>
</dbReference>
<dbReference type="GO" id="GO:0007234">
    <property type="term" value="P:osmosensory signaling via phosphorelay pathway"/>
    <property type="evidence" value="ECO:0007669"/>
    <property type="project" value="TreeGrafter"/>
</dbReference>
<dbReference type="Pfam" id="PF02518">
    <property type="entry name" value="HATPase_c"/>
    <property type="match status" value="1"/>
</dbReference>
<dbReference type="CDD" id="cd00075">
    <property type="entry name" value="HATPase"/>
    <property type="match status" value="1"/>
</dbReference>
<evidence type="ECO:0000256" key="5">
    <source>
        <dbReference type="ARBA" id="ARBA00022679"/>
    </source>
</evidence>
<dbReference type="SMART" id="SM00388">
    <property type="entry name" value="HisKA"/>
    <property type="match status" value="1"/>
</dbReference>
<feature type="domain" description="Histidine kinase" evidence="14">
    <location>
        <begin position="159"/>
        <end position="375"/>
    </location>
</feature>
<dbReference type="PANTHER" id="PTHR42878">
    <property type="entry name" value="TWO-COMPONENT HISTIDINE KINASE"/>
    <property type="match status" value="1"/>
</dbReference>
<keyword evidence="4" id="KW-0597">Phosphoprotein</keyword>
<dbReference type="GO" id="GO:0005524">
    <property type="term" value="F:ATP binding"/>
    <property type="evidence" value="ECO:0007669"/>
    <property type="project" value="UniProtKB-KW"/>
</dbReference>
<comment type="catalytic activity">
    <reaction evidence="1">
        <text>ATP + protein L-histidine = ADP + protein N-phospho-L-histidine.</text>
        <dbReference type="EC" id="2.7.13.3"/>
    </reaction>
</comment>
<keyword evidence="17" id="KW-1185">Reference proteome</keyword>
<dbReference type="Proteomes" id="UP000001191">
    <property type="component" value="Chromosome"/>
</dbReference>
<evidence type="ECO:0000256" key="10">
    <source>
        <dbReference type="ARBA" id="ARBA00022989"/>
    </source>
</evidence>
<sequence length="379" mass="42569">MVFNNLLLHSKQIKEEDLCLTKSLMNCVSEAIIIIRSDGSILYFNNAASCLFGYSCEELLIHIGLLRKAKGKLSSTSCLLAASTLLIQIHQDSCTVPQYQEIKLLSKNGEECWLDYSVKAIEFAGKPAKLVTAVDITKYKQVLEREKELVQNRVQLVSMVSHELRVPLNAISFCTNLLKRHSDDWSKKKIQEYVNRLQKGVEMLSLLIDEVLIIGRAEAGKLKFDPKPLNIFQFCRNLLAELYPNESYQNSINFRCQDDCLSTNLDRIMLQIILTNLLENALKYSPSGGIVDFIVYHQDGKVIFRIKDRGIGILPGDRERLFEPFYRGKNVEDLPGHGLGLAIVKKLVDIHGGQITVESQIGVGTEFALALPTASIALP</sequence>
<dbReference type="PhylomeDB" id="B2IYR8"/>
<keyword evidence="7" id="KW-0547">Nucleotide-binding</keyword>
<evidence type="ECO:0000256" key="6">
    <source>
        <dbReference type="ARBA" id="ARBA00022692"/>
    </source>
</evidence>
<evidence type="ECO:0000256" key="1">
    <source>
        <dbReference type="ARBA" id="ARBA00000085"/>
    </source>
</evidence>
<feature type="domain" description="PAS" evidence="15">
    <location>
        <begin position="22"/>
        <end position="60"/>
    </location>
</feature>
<dbReference type="CDD" id="cd00082">
    <property type="entry name" value="HisKA"/>
    <property type="match status" value="1"/>
</dbReference>
<dbReference type="SMART" id="SM00387">
    <property type="entry name" value="HATPase_c"/>
    <property type="match status" value="1"/>
</dbReference>
<accession>B2IYR8</accession>
<dbReference type="InterPro" id="IPR036097">
    <property type="entry name" value="HisK_dim/P_sf"/>
</dbReference>
<evidence type="ECO:0000256" key="8">
    <source>
        <dbReference type="ARBA" id="ARBA00022777"/>
    </source>
</evidence>
<dbReference type="AlphaFoldDB" id="B2IYR8"/>
<dbReference type="InterPro" id="IPR003661">
    <property type="entry name" value="HisK_dim/P_dom"/>
</dbReference>
<dbReference type="InterPro" id="IPR036890">
    <property type="entry name" value="HATPase_C_sf"/>
</dbReference>
<evidence type="ECO:0000256" key="2">
    <source>
        <dbReference type="ARBA" id="ARBA00004141"/>
    </source>
</evidence>
<dbReference type="PROSITE" id="PS50109">
    <property type="entry name" value="HIS_KIN"/>
    <property type="match status" value="1"/>
</dbReference>